<evidence type="ECO:0000259" key="10">
    <source>
        <dbReference type="Pfam" id="PF00697"/>
    </source>
</evidence>
<protein>
    <recommendedName>
        <fullName evidence="5">N-(5'-phosphoribosyl)anthranilate isomerase</fullName>
        <ecNumber evidence="4">5.3.1.24</ecNumber>
    </recommendedName>
</protein>
<dbReference type="GO" id="GO:0004640">
    <property type="term" value="F:phosphoribosylanthranilate isomerase activity"/>
    <property type="evidence" value="ECO:0007669"/>
    <property type="project" value="UniProtKB-EC"/>
</dbReference>
<dbReference type="SUPFAM" id="SSF51366">
    <property type="entry name" value="Ribulose-phoshate binding barrel"/>
    <property type="match status" value="1"/>
</dbReference>
<evidence type="ECO:0000256" key="1">
    <source>
        <dbReference type="ARBA" id="ARBA00001164"/>
    </source>
</evidence>
<dbReference type="Proteomes" id="UP000000689">
    <property type="component" value="Chromosome 7"/>
</dbReference>
<dbReference type="PANTHER" id="PTHR42894:SF1">
    <property type="entry name" value="N-(5'-PHOSPHORIBOSYL)ANTHRANILATE ISOMERASE"/>
    <property type="match status" value="1"/>
</dbReference>
<dbReference type="CDD" id="cd00405">
    <property type="entry name" value="PRAI"/>
    <property type="match status" value="1"/>
</dbReference>
<dbReference type="InterPro" id="IPR044643">
    <property type="entry name" value="TrpF_fam"/>
</dbReference>
<dbReference type="GeneID" id="11497329"/>
<dbReference type="eggNOG" id="KOG4202">
    <property type="taxonomic scope" value="Eukaryota"/>
</dbReference>
<keyword evidence="9" id="KW-0413">Isomerase</keyword>
<keyword evidence="7" id="KW-0822">Tryptophan biosynthesis</keyword>
<keyword evidence="6" id="KW-0028">Amino-acid biosynthesis</keyword>
<dbReference type="OMA" id="FHGDESP"/>
<name>G0WDS2_NAUDC</name>
<dbReference type="AlphaFoldDB" id="G0WDS2"/>
<dbReference type="HAMAP" id="MF_00135">
    <property type="entry name" value="PRAI"/>
    <property type="match status" value="1"/>
</dbReference>
<sequence length="227" mass="25336">MDAFTNLRKDGIKPIIKICGIQTEEAAKCAINSGTNLLGIICVPNRKRTIMPDIARSISSFIHDQDEKQLQYLVGVFRNQSKEDVSRIVEDYGIDIVQLHGDEDWEEYYEFLQKPIIKRMIFPRDCDDVIQICNSDNKLRKVLPLFDSEAGGTGDILDWNAISQWAKNEIGKGNKVEYILTGGLVPENVQKAVSLSGVIGADVSGGVETDEVKDMEKIKSFIANGKQ</sequence>
<evidence type="ECO:0000256" key="7">
    <source>
        <dbReference type="ARBA" id="ARBA00022822"/>
    </source>
</evidence>
<dbReference type="UniPathway" id="UPA00035">
    <property type="reaction ID" value="UER00042"/>
</dbReference>
<reference evidence="11 12" key="1">
    <citation type="journal article" date="2011" name="Proc. Natl. Acad. Sci. U.S.A.">
        <title>Evolutionary erosion of yeast sex chromosomes by mating-type switching accidents.</title>
        <authorList>
            <person name="Gordon J.L."/>
            <person name="Armisen D."/>
            <person name="Proux-Wera E."/>
            <person name="Oheigeartaigh S.S."/>
            <person name="Byrne K.P."/>
            <person name="Wolfe K.H."/>
        </authorList>
    </citation>
    <scope>NUCLEOTIDE SEQUENCE [LARGE SCALE GENOMIC DNA]</scope>
    <source>
        <strain evidence="12">ATCC 10597 / BCRC 20456 / CBS 421 / NBRC 0211 / NRRL Y-12639</strain>
    </source>
</reference>
<dbReference type="InterPro" id="IPR001240">
    <property type="entry name" value="PRAI_dom"/>
</dbReference>
<dbReference type="RefSeq" id="XP_003671176.2">
    <property type="nucleotide sequence ID" value="XM_003671128.2"/>
</dbReference>
<dbReference type="EC" id="5.3.1.24" evidence="4"/>
<dbReference type="InterPro" id="IPR013785">
    <property type="entry name" value="Aldolase_TIM"/>
</dbReference>
<dbReference type="Gene3D" id="3.20.20.70">
    <property type="entry name" value="Aldolase class I"/>
    <property type="match status" value="1"/>
</dbReference>
<evidence type="ECO:0000256" key="2">
    <source>
        <dbReference type="ARBA" id="ARBA00004664"/>
    </source>
</evidence>
<dbReference type="STRING" id="1071378.G0WDS2"/>
<dbReference type="FunFam" id="3.20.20.70:FF:000199">
    <property type="entry name" value="Phosphoribosylanthranilate isomerase"/>
    <property type="match status" value="1"/>
</dbReference>
<comment type="catalytic activity">
    <reaction evidence="1">
        <text>N-(5-phospho-beta-D-ribosyl)anthranilate = 1-(2-carboxyphenylamino)-1-deoxy-D-ribulose 5-phosphate</text>
        <dbReference type="Rhea" id="RHEA:21540"/>
        <dbReference type="ChEBI" id="CHEBI:18277"/>
        <dbReference type="ChEBI" id="CHEBI:58613"/>
        <dbReference type="EC" id="5.3.1.24"/>
    </reaction>
</comment>
<evidence type="ECO:0000256" key="4">
    <source>
        <dbReference type="ARBA" id="ARBA00012572"/>
    </source>
</evidence>
<evidence type="ECO:0000256" key="6">
    <source>
        <dbReference type="ARBA" id="ARBA00022605"/>
    </source>
</evidence>
<evidence type="ECO:0000256" key="9">
    <source>
        <dbReference type="ARBA" id="ARBA00023235"/>
    </source>
</evidence>
<dbReference type="PANTHER" id="PTHR42894">
    <property type="entry name" value="N-(5'-PHOSPHORIBOSYL)ANTHRANILATE ISOMERASE"/>
    <property type="match status" value="1"/>
</dbReference>
<dbReference type="GO" id="GO:0000162">
    <property type="term" value="P:L-tryptophan biosynthetic process"/>
    <property type="evidence" value="ECO:0007669"/>
    <property type="project" value="UniProtKB-UniPathway"/>
</dbReference>
<dbReference type="Pfam" id="PF00697">
    <property type="entry name" value="PRAI"/>
    <property type="match status" value="1"/>
</dbReference>
<evidence type="ECO:0000256" key="3">
    <source>
        <dbReference type="ARBA" id="ARBA00007571"/>
    </source>
</evidence>
<dbReference type="OrthoDB" id="524799at2759"/>
<dbReference type="InterPro" id="IPR011060">
    <property type="entry name" value="RibuloseP-bd_barrel"/>
</dbReference>
<keyword evidence="8" id="KW-0057">Aromatic amino acid biosynthesis</keyword>
<keyword evidence="12" id="KW-1185">Reference proteome</keyword>
<accession>G0WDS2</accession>
<evidence type="ECO:0000313" key="11">
    <source>
        <dbReference type="EMBL" id="CCD25933.2"/>
    </source>
</evidence>
<organism evidence="11 12">
    <name type="scientific">Naumovozyma dairenensis (strain ATCC 10597 / BCRC 20456 / CBS 421 / NBRC 0211 / NRRL Y-12639)</name>
    <name type="common">Saccharomyces dairenensis</name>
    <dbReference type="NCBI Taxonomy" id="1071378"/>
    <lineage>
        <taxon>Eukaryota</taxon>
        <taxon>Fungi</taxon>
        <taxon>Dikarya</taxon>
        <taxon>Ascomycota</taxon>
        <taxon>Saccharomycotina</taxon>
        <taxon>Saccharomycetes</taxon>
        <taxon>Saccharomycetales</taxon>
        <taxon>Saccharomycetaceae</taxon>
        <taxon>Naumovozyma</taxon>
    </lineage>
</organism>
<proteinExistence type="inferred from homology"/>
<dbReference type="EMBL" id="HE580273">
    <property type="protein sequence ID" value="CCD25933.2"/>
    <property type="molecule type" value="Genomic_DNA"/>
</dbReference>
<comment type="similarity">
    <text evidence="3">Belongs to the TrpF family.</text>
</comment>
<comment type="pathway">
    <text evidence="2">Amino-acid biosynthesis; L-tryptophan biosynthesis; L-tryptophan from chorismate: step 3/5.</text>
</comment>
<dbReference type="HOGENOM" id="CLU_076364_1_0_1"/>
<gene>
    <name evidence="11" type="primary">NDAI0G01570</name>
    <name evidence="11" type="ordered locus">NDAI_0G01570</name>
</gene>
<evidence type="ECO:0000313" key="12">
    <source>
        <dbReference type="Proteomes" id="UP000000689"/>
    </source>
</evidence>
<evidence type="ECO:0000256" key="8">
    <source>
        <dbReference type="ARBA" id="ARBA00023141"/>
    </source>
</evidence>
<feature type="domain" description="N-(5'phosphoribosyl) anthranilate isomerase (PRAI)" evidence="10">
    <location>
        <begin position="17"/>
        <end position="223"/>
    </location>
</feature>
<dbReference type="KEGG" id="ndi:NDAI_0G01570"/>
<evidence type="ECO:0000256" key="5">
    <source>
        <dbReference type="ARBA" id="ARBA00022272"/>
    </source>
</evidence>